<evidence type="ECO:0000256" key="4">
    <source>
        <dbReference type="ARBA" id="ARBA00022692"/>
    </source>
</evidence>
<dbReference type="PROSITE" id="PS51371">
    <property type="entry name" value="CBS"/>
    <property type="match status" value="2"/>
</dbReference>
<feature type="domain" description="CBS" evidence="10">
    <location>
        <begin position="207"/>
        <end position="265"/>
    </location>
</feature>
<dbReference type="PANTHER" id="PTHR43773:SF1">
    <property type="entry name" value="MAGNESIUM TRANSPORTER MGTE"/>
    <property type="match status" value="1"/>
</dbReference>
<evidence type="ECO:0000256" key="9">
    <source>
        <dbReference type="RuleBase" id="RU362011"/>
    </source>
</evidence>
<organism evidence="11 12">
    <name type="scientific">Oceanisphaera psychrotolerans</name>
    <dbReference type="NCBI Taxonomy" id="1414654"/>
    <lineage>
        <taxon>Bacteria</taxon>
        <taxon>Pseudomonadati</taxon>
        <taxon>Pseudomonadota</taxon>
        <taxon>Gammaproteobacteria</taxon>
        <taxon>Aeromonadales</taxon>
        <taxon>Aeromonadaceae</taxon>
        <taxon>Oceanisphaera</taxon>
    </lineage>
</organism>
<comment type="subunit">
    <text evidence="9">Homodimer.</text>
</comment>
<evidence type="ECO:0000256" key="8">
    <source>
        <dbReference type="PROSITE-ProRule" id="PRU00703"/>
    </source>
</evidence>
<reference evidence="11 12" key="1">
    <citation type="submission" date="2016-07" db="EMBL/GenBank/DDBJ databases">
        <title>Draft Genome Sequence of Oceanisphaera psychrotolerans, isolated from coastal sediment samples.</title>
        <authorList>
            <person name="Zhuo S."/>
            <person name="Ruan Z."/>
        </authorList>
    </citation>
    <scope>NUCLEOTIDE SEQUENCE [LARGE SCALE GENOMIC DNA]</scope>
    <source>
        <strain evidence="11 12">LAM-WHM-ZC</strain>
    </source>
</reference>
<feature type="transmembrane region" description="Helical" evidence="9">
    <location>
        <begin position="363"/>
        <end position="384"/>
    </location>
</feature>
<dbReference type="Pfam" id="PF03448">
    <property type="entry name" value="MgtE_N"/>
    <property type="match status" value="1"/>
</dbReference>
<dbReference type="STRING" id="1414654.BFR47_13400"/>
<dbReference type="Proteomes" id="UP000243073">
    <property type="component" value="Unassembled WGS sequence"/>
</dbReference>
<dbReference type="InterPro" id="IPR038076">
    <property type="entry name" value="MgtE_N_sf"/>
</dbReference>
<dbReference type="InterPro" id="IPR006669">
    <property type="entry name" value="MgtE_transporter"/>
</dbReference>
<dbReference type="CDD" id="cd04606">
    <property type="entry name" value="CBS_pair_Mg_transporter"/>
    <property type="match status" value="1"/>
</dbReference>
<dbReference type="InterPro" id="IPR036739">
    <property type="entry name" value="SLC41_membr_dom_sf"/>
</dbReference>
<dbReference type="Gene3D" id="1.10.357.20">
    <property type="entry name" value="SLC41 divalent cation transporters, integral membrane domain"/>
    <property type="match status" value="1"/>
</dbReference>
<keyword evidence="9" id="KW-0479">Metal-binding</keyword>
<dbReference type="Gene3D" id="3.10.580.10">
    <property type="entry name" value="CBS-domain"/>
    <property type="match status" value="1"/>
</dbReference>
<dbReference type="PANTHER" id="PTHR43773">
    <property type="entry name" value="MAGNESIUM TRANSPORTER MGTE"/>
    <property type="match status" value="1"/>
</dbReference>
<accession>A0A1J4QFZ2</accession>
<dbReference type="GO" id="GO:0015095">
    <property type="term" value="F:magnesium ion transmembrane transporter activity"/>
    <property type="evidence" value="ECO:0007669"/>
    <property type="project" value="UniProtKB-UniRule"/>
</dbReference>
<comment type="subcellular location">
    <subcellularLocation>
        <location evidence="9">Cell membrane</location>
        <topology evidence="9">Multi-pass membrane protein</topology>
    </subcellularLocation>
    <subcellularLocation>
        <location evidence="1">Membrane</location>
        <topology evidence="1">Multi-pass membrane protein</topology>
    </subcellularLocation>
</comment>
<comment type="function">
    <text evidence="9">Acts as a magnesium transporter.</text>
</comment>
<protein>
    <recommendedName>
        <fullName evidence="9">Magnesium transporter MgtE</fullName>
    </recommendedName>
</protein>
<name>A0A1J4QFZ2_9GAMM</name>
<dbReference type="Gene3D" id="1.25.60.10">
    <property type="entry name" value="MgtE N-terminal domain-like"/>
    <property type="match status" value="1"/>
</dbReference>
<dbReference type="EMBL" id="MDKE01000017">
    <property type="protein sequence ID" value="OIN10254.1"/>
    <property type="molecule type" value="Genomic_DNA"/>
</dbReference>
<evidence type="ECO:0000256" key="1">
    <source>
        <dbReference type="ARBA" id="ARBA00004141"/>
    </source>
</evidence>
<dbReference type="InterPro" id="IPR046342">
    <property type="entry name" value="CBS_dom_sf"/>
</dbReference>
<feature type="transmembrane region" description="Helical" evidence="9">
    <location>
        <begin position="390"/>
        <end position="416"/>
    </location>
</feature>
<dbReference type="InterPro" id="IPR006667">
    <property type="entry name" value="SLC41_membr_dom"/>
</dbReference>
<feature type="domain" description="CBS" evidence="10">
    <location>
        <begin position="143"/>
        <end position="205"/>
    </location>
</feature>
<evidence type="ECO:0000313" key="11">
    <source>
        <dbReference type="EMBL" id="OIN10254.1"/>
    </source>
</evidence>
<dbReference type="RefSeq" id="WP_071472492.1">
    <property type="nucleotide sequence ID" value="NZ_MDKE01000017.1"/>
</dbReference>
<keyword evidence="6 9" id="KW-1133">Transmembrane helix</keyword>
<keyword evidence="3 9" id="KW-0813">Transport</keyword>
<keyword evidence="7 9" id="KW-0472">Membrane</keyword>
<comment type="similarity">
    <text evidence="2 9">Belongs to the SLC41A transporter family.</text>
</comment>
<evidence type="ECO:0000259" key="10">
    <source>
        <dbReference type="PROSITE" id="PS51371"/>
    </source>
</evidence>
<evidence type="ECO:0000256" key="2">
    <source>
        <dbReference type="ARBA" id="ARBA00009749"/>
    </source>
</evidence>
<comment type="caution">
    <text evidence="11">The sequence shown here is derived from an EMBL/GenBank/DDBJ whole genome shotgun (WGS) entry which is preliminary data.</text>
</comment>
<evidence type="ECO:0000256" key="5">
    <source>
        <dbReference type="ARBA" id="ARBA00022842"/>
    </source>
</evidence>
<gene>
    <name evidence="11" type="ORF">BFR47_13400</name>
</gene>
<keyword evidence="4 9" id="KW-0812">Transmembrane</keyword>
<keyword evidence="5 9" id="KW-0460">Magnesium</keyword>
<dbReference type="SUPFAM" id="SSF161093">
    <property type="entry name" value="MgtE membrane domain-like"/>
    <property type="match status" value="1"/>
</dbReference>
<dbReference type="SUPFAM" id="SSF54631">
    <property type="entry name" value="CBS-domain pair"/>
    <property type="match status" value="1"/>
</dbReference>
<dbReference type="SUPFAM" id="SSF158791">
    <property type="entry name" value="MgtE N-terminal domain-like"/>
    <property type="match status" value="1"/>
</dbReference>
<evidence type="ECO:0000256" key="7">
    <source>
        <dbReference type="ARBA" id="ARBA00023136"/>
    </source>
</evidence>
<dbReference type="SMART" id="SM00924">
    <property type="entry name" value="MgtE_N"/>
    <property type="match status" value="1"/>
</dbReference>
<dbReference type="NCBIfam" id="TIGR00400">
    <property type="entry name" value="mgtE"/>
    <property type="match status" value="1"/>
</dbReference>
<keyword evidence="9" id="KW-1003">Cell membrane</keyword>
<dbReference type="GO" id="GO:0005886">
    <property type="term" value="C:plasma membrane"/>
    <property type="evidence" value="ECO:0007669"/>
    <property type="project" value="UniProtKB-SubCell"/>
</dbReference>
<sequence>MTESVEKPRTPDHLETITQALNSGMFVHVRRMLQQMRPGDVAWLLESSPSPSRKVLWQLIDPDEYGEILEELSEEVRDGIIRLMDPEKLAAALEDMESDDLAYVLRDLPEQLFNQVLTQMDEQDRQRAEQALSYPEDTAGSIMNTEFITLRADVTIDVVLRYLRRHSELPEGTDTLYVVDQHNRFLGDISLASLVIQDLATTVAEAMDTQVEAIPLTMSDTEVAHLFERHDWLSAPVVDDSHRLLGRITIDDVVDIIREEGEHSMMGMAKMDDDEDTFAPVLTSARRRSIWLTVNLGSALLAASVSNMFEETLSQLATLAILMTIVPSMGGIAGNQTLALVIRGMAVGHIGDSNARWLLTKEALVGLFNGLLWAVMVAIVVSLWKGSWEIGLVLASAMFINLSVAGLAGAAIPLVMRKLNIDPALAGSMALTTVTDIVGLFSFLGLSTLILLH</sequence>
<dbReference type="InterPro" id="IPR000644">
    <property type="entry name" value="CBS_dom"/>
</dbReference>
<evidence type="ECO:0000313" key="12">
    <source>
        <dbReference type="Proteomes" id="UP000243073"/>
    </source>
</evidence>
<evidence type="ECO:0000256" key="3">
    <source>
        <dbReference type="ARBA" id="ARBA00022448"/>
    </source>
</evidence>
<keyword evidence="12" id="KW-1185">Reference proteome</keyword>
<evidence type="ECO:0000256" key="6">
    <source>
        <dbReference type="ARBA" id="ARBA00022989"/>
    </source>
</evidence>
<dbReference type="Pfam" id="PF01769">
    <property type="entry name" value="MgtE"/>
    <property type="match status" value="1"/>
</dbReference>
<proteinExistence type="inferred from homology"/>
<feature type="transmembrane region" description="Helical" evidence="9">
    <location>
        <begin position="428"/>
        <end position="452"/>
    </location>
</feature>
<dbReference type="SMART" id="SM00116">
    <property type="entry name" value="CBS"/>
    <property type="match status" value="2"/>
</dbReference>
<feature type="transmembrane region" description="Helical" evidence="9">
    <location>
        <begin position="290"/>
        <end position="309"/>
    </location>
</feature>
<keyword evidence="8" id="KW-0129">CBS domain</keyword>
<dbReference type="InterPro" id="IPR006668">
    <property type="entry name" value="Mg_transptr_MgtE_intracell_dom"/>
</dbReference>
<dbReference type="Pfam" id="PF00571">
    <property type="entry name" value="CBS"/>
    <property type="match status" value="2"/>
</dbReference>
<feature type="transmembrane region" description="Helical" evidence="9">
    <location>
        <begin position="315"/>
        <end position="342"/>
    </location>
</feature>
<dbReference type="GO" id="GO:0046872">
    <property type="term" value="F:metal ion binding"/>
    <property type="evidence" value="ECO:0007669"/>
    <property type="project" value="UniProtKB-KW"/>
</dbReference>
<dbReference type="OrthoDB" id="9790355at2"/>
<dbReference type="AlphaFoldDB" id="A0A1J4QFZ2"/>